<evidence type="ECO:0000313" key="2">
    <source>
        <dbReference type="Proteomes" id="UP001151760"/>
    </source>
</evidence>
<reference evidence="1" key="1">
    <citation type="journal article" date="2022" name="Int. J. Mol. Sci.">
        <title>Draft Genome of Tanacetum Coccineum: Genomic Comparison of Closely Related Tanacetum-Family Plants.</title>
        <authorList>
            <person name="Yamashiro T."/>
            <person name="Shiraishi A."/>
            <person name="Nakayama K."/>
            <person name="Satake H."/>
        </authorList>
    </citation>
    <scope>NUCLEOTIDE SEQUENCE</scope>
</reference>
<dbReference type="Proteomes" id="UP001151760">
    <property type="component" value="Unassembled WGS sequence"/>
</dbReference>
<reference evidence="1" key="2">
    <citation type="submission" date="2022-01" db="EMBL/GenBank/DDBJ databases">
        <authorList>
            <person name="Yamashiro T."/>
            <person name="Shiraishi A."/>
            <person name="Satake H."/>
            <person name="Nakayama K."/>
        </authorList>
    </citation>
    <scope>NUCLEOTIDE SEQUENCE</scope>
</reference>
<gene>
    <name evidence="1" type="ORF">Tco_0726978</name>
</gene>
<evidence type="ECO:0000313" key="1">
    <source>
        <dbReference type="EMBL" id="GJS77097.1"/>
    </source>
</evidence>
<protein>
    <submittedName>
        <fullName evidence="1">Ribonuclease H-like domain-containing protein</fullName>
    </submittedName>
</protein>
<organism evidence="1 2">
    <name type="scientific">Tanacetum coccineum</name>
    <dbReference type="NCBI Taxonomy" id="301880"/>
    <lineage>
        <taxon>Eukaryota</taxon>
        <taxon>Viridiplantae</taxon>
        <taxon>Streptophyta</taxon>
        <taxon>Embryophyta</taxon>
        <taxon>Tracheophyta</taxon>
        <taxon>Spermatophyta</taxon>
        <taxon>Magnoliopsida</taxon>
        <taxon>eudicotyledons</taxon>
        <taxon>Gunneridae</taxon>
        <taxon>Pentapetalae</taxon>
        <taxon>asterids</taxon>
        <taxon>campanulids</taxon>
        <taxon>Asterales</taxon>
        <taxon>Asteraceae</taxon>
        <taxon>Asteroideae</taxon>
        <taxon>Anthemideae</taxon>
        <taxon>Anthemidinae</taxon>
        <taxon>Tanacetum</taxon>
    </lineage>
</organism>
<sequence length="229" mass="25444">MQNSFVVGGAIGARGSGIGDSLLVALYACMTFIYGSSWKGEMVSEVERSLDESSEGSEEVFPDESAWVLLEGKQKSSGGIFDNIKYLILFGEIQESGKKQGKRTKSVHSKGCYGVTLKMVTPNLVDTESKLGPDGDPVCDPTMFVAWQRIIRYVRGTLDHGLQLHLSTTTQLTKYTDADWAVRVLHVPSEFQYVDIFTKGLPSALFLEFCSSLNVQRPPVLREYFPNYY</sequence>
<name>A0ABQ4YJK7_9ASTR</name>
<accession>A0ABQ4YJK7</accession>
<comment type="caution">
    <text evidence="1">The sequence shown here is derived from an EMBL/GenBank/DDBJ whole genome shotgun (WGS) entry which is preliminary data.</text>
</comment>
<proteinExistence type="predicted"/>
<keyword evidence="2" id="KW-1185">Reference proteome</keyword>
<dbReference type="EMBL" id="BQNB010010423">
    <property type="protein sequence ID" value="GJS77097.1"/>
    <property type="molecule type" value="Genomic_DNA"/>
</dbReference>